<reference evidence="1" key="1">
    <citation type="submission" date="2019-08" db="EMBL/GenBank/DDBJ databases">
        <authorList>
            <person name="Kucharzyk K."/>
            <person name="Murdoch R.W."/>
            <person name="Higgins S."/>
            <person name="Loffler F."/>
        </authorList>
    </citation>
    <scope>NUCLEOTIDE SEQUENCE</scope>
</reference>
<protein>
    <recommendedName>
        <fullName evidence="2">AbiEi antitoxin C-terminal domain-containing protein</fullName>
    </recommendedName>
</protein>
<dbReference type="EMBL" id="VSSQ01044616">
    <property type="protein sequence ID" value="MPM98451.1"/>
    <property type="molecule type" value="Genomic_DNA"/>
</dbReference>
<evidence type="ECO:0000313" key="1">
    <source>
        <dbReference type="EMBL" id="MPM98451.1"/>
    </source>
</evidence>
<gene>
    <name evidence="1" type="ORF">SDC9_145639</name>
</gene>
<comment type="caution">
    <text evidence="1">The sequence shown here is derived from an EMBL/GenBank/DDBJ whole genome shotgun (WGS) entry which is preliminary data.</text>
</comment>
<sequence length="239" mass="27378">MTDLELLAGLETEIPGWVLQNRLRENGYVNVWQKIEGLVSDGYIERLKRGWYCLGSLVRRREPSLRYLACNVCGPAAVSGNLVLFEAGIIPDAVASVTAVSKKRGFSLMTPYGNIDWERLPSNLVFPGTCRVEETPGYIRATKEKALLDQLYITRYTPQNYSLWKAFVFDDLRMDEEALAGLDFTLMQELARIFASAKITKYMNWFLNYFGMPRIGRLPGGEKSYRRGRIEEIEYEFAE</sequence>
<proteinExistence type="predicted"/>
<organism evidence="1">
    <name type="scientific">bioreactor metagenome</name>
    <dbReference type="NCBI Taxonomy" id="1076179"/>
    <lineage>
        <taxon>unclassified sequences</taxon>
        <taxon>metagenomes</taxon>
        <taxon>ecological metagenomes</taxon>
    </lineage>
</organism>
<evidence type="ECO:0008006" key="2">
    <source>
        <dbReference type="Google" id="ProtNLM"/>
    </source>
</evidence>
<name>A0A645EAL3_9ZZZZ</name>
<dbReference type="AlphaFoldDB" id="A0A645EAL3"/>
<accession>A0A645EAL3</accession>